<dbReference type="SUPFAM" id="SSF53448">
    <property type="entry name" value="Nucleotide-diphospho-sugar transferases"/>
    <property type="match status" value="1"/>
</dbReference>
<keyword evidence="3" id="KW-1185">Reference proteome</keyword>
<dbReference type="Proteomes" id="UP000321612">
    <property type="component" value="Unassembled WGS sequence"/>
</dbReference>
<dbReference type="Pfam" id="PF00535">
    <property type="entry name" value="Glycos_transf_2"/>
    <property type="match status" value="1"/>
</dbReference>
<dbReference type="GO" id="GO:0016758">
    <property type="term" value="F:hexosyltransferase activity"/>
    <property type="evidence" value="ECO:0007669"/>
    <property type="project" value="UniProtKB-ARBA"/>
</dbReference>
<evidence type="ECO:0000259" key="1">
    <source>
        <dbReference type="Pfam" id="PF00535"/>
    </source>
</evidence>
<dbReference type="Gene3D" id="3.90.550.10">
    <property type="entry name" value="Spore Coat Polysaccharide Biosynthesis Protein SpsA, Chain A"/>
    <property type="match status" value="1"/>
</dbReference>
<dbReference type="OrthoDB" id="9802649at2"/>
<dbReference type="PANTHER" id="PTHR22916">
    <property type="entry name" value="GLYCOSYLTRANSFERASE"/>
    <property type="match status" value="1"/>
</dbReference>
<dbReference type="InterPro" id="IPR029044">
    <property type="entry name" value="Nucleotide-diphossugar_trans"/>
</dbReference>
<evidence type="ECO:0000313" key="2">
    <source>
        <dbReference type="EMBL" id="TXJ62532.1"/>
    </source>
</evidence>
<proteinExistence type="predicted"/>
<gene>
    <name evidence="2" type="ORF">ETF27_04125</name>
</gene>
<dbReference type="AlphaFoldDB" id="A0A5C8GKR2"/>
<dbReference type="RefSeq" id="WP_130830210.1">
    <property type="nucleotide sequence ID" value="NZ_SDIK01000026.1"/>
</dbReference>
<dbReference type="EMBL" id="SDIK01000026">
    <property type="protein sequence ID" value="TXJ62532.1"/>
    <property type="molecule type" value="Genomic_DNA"/>
</dbReference>
<name>A0A5C8GKR2_9BACT</name>
<evidence type="ECO:0000313" key="3">
    <source>
        <dbReference type="Proteomes" id="UP000321612"/>
    </source>
</evidence>
<accession>A0A5C8GKR2</accession>
<dbReference type="InterPro" id="IPR001173">
    <property type="entry name" value="Glyco_trans_2-like"/>
</dbReference>
<feature type="domain" description="Glycosyltransferase 2-like" evidence="1">
    <location>
        <begin position="8"/>
        <end position="162"/>
    </location>
</feature>
<sequence length="320" mass="37166">MKANAKISVVMCTYNGARFIREQLDSILRQSCPVHEIIVQDDGSTDETQNILKEYARKDARIKVFKNEEKHGVNGNFLSAMKRSEGDFIATADQDDIWELNKIELQMRAIEGKLLCSGLSRPFSTDGSFAFFDHRKRNVNILRMMFLGLPGHTLLFRRELLEELPCIDHSIYRYSMYDAVLSIVAAGKESIVFIDKVLVNFRRHSSATTYTDYSRSLPTWKNAMNNLLWGCKNYRETKQKVSPLFSAKLQLMRDIVSHSPDLKEAIKIMELEIAKGWTDFLRLQYHCIKNYQKLFHTNGKGFIRILRAALYPIMQLQMYR</sequence>
<reference evidence="3" key="1">
    <citation type="submission" date="2019-05" db="EMBL/GenBank/DDBJ databases">
        <title>Prevotella brunnea sp. nov., isolated from a wound of a patient.</title>
        <authorList>
            <person name="Buhl M."/>
        </authorList>
    </citation>
    <scope>NUCLEOTIDE SEQUENCE [LARGE SCALE GENOMIC DNA]</scope>
    <source>
        <strain evidence="3">A2672</strain>
    </source>
</reference>
<protein>
    <submittedName>
        <fullName evidence="2">Glycosyltransferase</fullName>
    </submittedName>
</protein>
<comment type="caution">
    <text evidence="2">The sequence shown here is derived from an EMBL/GenBank/DDBJ whole genome shotgun (WGS) entry which is preliminary data.</text>
</comment>
<keyword evidence="2" id="KW-0808">Transferase</keyword>
<organism evidence="2 3">
    <name type="scientific">Prevotella brunnea</name>
    <dbReference type="NCBI Taxonomy" id="2508867"/>
    <lineage>
        <taxon>Bacteria</taxon>
        <taxon>Pseudomonadati</taxon>
        <taxon>Bacteroidota</taxon>
        <taxon>Bacteroidia</taxon>
        <taxon>Bacteroidales</taxon>
        <taxon>Prevotellaceae</taxon>
        <taxon>Prevotella</taxon>
    </lineage>
</organism>
<dbReference type="PANTHER" id="PTHR22916:SF3">
    <property type="entry name" value="UDP-GLCNAC:BETAGAL BETA-1,3-N-ACETYLGLUCOSAMINYLTRANSFERASE-LIKE PROTEIN 1"/>
    <property type="match status" value="1"/>
</dbReference>